<dbReference type="PIRSF" id="PIRSF006060">
    <property type="entry name" value="AA_transporter"/>
    <property type="match status" value="1"/>
</dbReference>
<evidence type="ECO:0000256" key="1">
    <source>
        <dbReference type="ARBA" id="ARBA00004651"/>
    </source>
</evidence>
<feature type="transmembrane region" description="Helical" evidence="7">
    <location>
        <begin position="469"/>
        <end position="489"/>
    </location>
</feature>
<organism evidence="8 9">
    <name type="scientific">Lactobacillus gallinarum DSM 10532 = JCM 2011</name>
    <dbReference type="NCBI Taxonomy" id="1423748"/>
    <lineage>
        <taxon>Bacteria</taxon>
        <taxon>Bacillati</taxon>
        <taxon>Bacillota</taxon>
        <taxon>Bacilli</taxon>
        <taxon>Lactobacillales</taxon>
        <taxon>Lactobacillaceae</taxon>
        <taxon>Lactobacillus</taxon>
    </lineage>
</organism>
<dbReference type="eggNOG" id="COG0531">
    <property type="taxonomic scope" value="Bacteria"/>
</dbReference>
<dbReference type="GO" id="GO:0005886">
    <property type="term" value="C:plasma membrane"/>
    <property type="evidence" value="ECO:0007669"/>
    <property type="project" value="UniProtKB-SubCell"/>
</dbReference>
<keyword evidence="6 7" id="KW-0472">Membrane</keyword>
<reference evidence="8 9" key="1">
    <citation type="journal article" date="2015" name="Genome Announc.">
        <title>Expanding the biotechnology potential of lactobacilli through comparative genomics of 213 strains and associated genera.</title>
        <authorList>
            <person name="Sun Z."/>
            <person name="Harris H.M."/>
            <person name="McCann A."/>
            <person name="Guo C."/>
            <person name="Argimon S."/>
            <person name="Zhang W."/>
            <person name="Yang X."/>
            <person name="Jeffery I.B."/>
            <person name="Cooney J.C."/>
            <person name="Kagawa T.F."/>
            <person name="Liu W."/>
            <person name="Song Y."/>
            <person name="Salvetti E."/>
            <person name="Wrobel A."/>
            <person name="Rasinkangas P."/>
            <person name="Parkhill J."/>
            <person name="Rea M.C."/>
            <person name="O'Sullivan O."/>
            <person name="Ritari J."/>
            <person name="Douillard F.P."/>
            <person name="Paul Ross R."/>
            <person name="Yang R."/>
            <person name="Briner A.E."/>
            <person name="Felis G.E."/>
            <person name="de Vos W.M."/>
            <person name="Barrangou R."/>
            <person name="Klaenhammer T.R."/>
            <person name="Caufield P.W."/>
            <person name="Cui Y."/>
            <person name="Zhang H."/>
            <person name="O'Toole P.W."/>
        </authorList>
    </citation>
    <scope>NUCLEOTIDE SEQUENCE [LARGE SCALE GENOMIC DNA]</scope>
    <source>
        <strain evidence="8 9">DSM 10532</strain>
    </source>
</reference>
<feature type="transmembrane region" description="Helical" evidence="7">
    <location>
        <begin position="218"/>
        <end position="243"/>
    </location>
</feature>
<keyword evidence="3" id="KW-1003">Cell membrane</keyword>
<dbReference type="Gene3D" id="1.20.1740.10">
    <property type="entry name" value="Amino acid/polyamine transporter I"/>
    <property type="match status" value="1"/>
</dbReference>
<dbReference type="InterPro" id="IPR002293">
    <property type="entry name" value="AA/rel_permease1"/>
</dbReference>
<feature type="transmembrane region" description="Helical" evidence="7">
    <location>
        <begin position="55"/>
        <end position="75"/>
    </location>
</feature>
<evidence type="ECO:0000313" key="9">
    <source>
        <dbReference type="Proteomes" id="UP000051311"/>
    </source>
</evidence>
<evidence type="ECO:0000256" key="4">
    <source>
        <dbReference type="ARBA" id="ARBA00022692"/>
    </source>
</evidence>
<dbReference type="PATRIC" id="fig|1423748.3.peg.1869"/>
<evidence type="ECO:0000256" key="5">
    <source>
        <dbReference type="ARBA" id="ARBA00022989"/>
    </source>
</evidence>
<dbReference type="PANTHER" id="PTHR42770:SF15">
    <property type="entry name" value="GLUTAMATE_GAMMA-AMINOBUTYRATE ANTIPORTER-RELATED"/>
    <property type="match status" value="1"/>
</dbReference>
<dbReference type="EMBL" id="AZEL01000004">
    <property type="protein sequence ID" value="KRL25149.1"/>
    <property type="molecule type" value="Genomic_DNA"/>
</dbReference>
<evidence type="ECO:0000256" key="3">
    <source>
        <dbReference type="ARBA" id="ARBA00022475"/>
    </source>
</evidence>
<keyword evidence="2" id="KW-0813">Transport</keyword>
<comment type="caution">
    <text evidence="8">The sequence shown here is derived from an EMBL/GenBank/DDBJ whole genome shotgun (WGS) entry which is preliminary data.</text>
</comment>
<feature type="transmembrane region" description="Helical" evidence="7">
    <location>
        <begin position="174"/>
        <end position="198"/>
    </location>
</feature>
<keyword evidence="5 7" id="KW-1133">Transmembrane helix</keyword>
<evidence type="ECO:0000256" key="2">
    <source>
        <dbReference type="ARBA" id="ARBA00022448"/>
    </source>
</evidence>
<protein>
    <submittedName>
        <fullName evidence="8">Amino acid transporter</fullName>
    </submittedName>
</protein>
<keyword evidence="4 7" id="KW-0812">Transmembrane</keyword>
<feature type="transmembrane region" description="Helical" evidence="7">
    <location>
        <begin position="362"/>
        <end position="383"/>
    </location>
</feature>
<dbReference type="STRING" id="1423748.FC37_GL001798"/>
<gene>
    <name evidence="8" type="ORF">FC37_GL001798</name>
</gene>
<dbReference type="Pfam" id="PF13520">
    <property type="entry name" value="AA_permease_2"/>
    <property type="match status" value="1"/>
</dbReference>
<evidence type="ECO:0000256" key="6">
    <source>
        <dbReference type="ARBA" id="ARBA00023136"/>
    </source>
</evidence>
<dbReference type="GO" id="GO:0022857">
    <property type="term" value="F:transmembrane transporter activity"/>
    <property type="evidence" value="ECO:0007669"/>
    <property type="project" value="InterPro"/>
</dbReference>
<evidence type="ECO:0000256" key="7">
    <source>
        <dbReference type="SAM" id="Phobius"/>
    </source>
</evidence>
<dbReference type="PANTHER" id="PTHR42770">
    <property type="entry name" value="AMINO ACID TRANSPORTER-RELATED"/>
    <property type="match status" value="1"/>
</dbReference>
<feature type="transmembrane region" description="Helical" evidence="7">
    <location>
        <begin position="147"/>
        <end position="167"/>
    </location>
</feature>
<dbReference type="AlphaFoldDB" id="A0A0R1NY54"/>
<sequence>MNKYLEENIFMSEEIETINFEPGKKHYMSWPVIALIDFVTIISFENIFYPFQNQGLSVVVSWIFLLFAYVIPYALMSSQMGLTFTDQAGGLASWVRHSSNDTLGYWTSWMYWVQTVPYLVDVSNSVIVSFSWIILGNNTLDKHMSTFWFGILTFVIILVFILIENAIKNSLELLSLIGGGAMFIMSMLFVLLAVWAVMHGHHIATQPFNWGAFKPSFSLRYFSTTGLLIFAMSGAELAAPYIVQMRDPKHEFPKAMWMLALMTGFLTIFGTLALAMFFNAHHIPHDFKMNGPYYAFQLLGESLGWGKVLMYIFAVVQAIFMMAQLAVLLDASSRVFAGDVADRYMPKWLTGKKDKTGRPVHSYTLTCGLALFLLLLTGTLPNINSIYNWLLNINGIISPYKTCWVFFAFVMLRMHQEKFHSDYVFIKNKTGALIMGWWCLIFTFICATLGFIPQEAEATFGSAAFNHQLLMNIITVIVLFGLGFLLPWLRKREEKREMNI</sequence>
<comment type="subcellular location">
    <subcellularLocation>
        <location evidence="1">Cell membrane</location>
        <topology evidence="1">Multi-pass membrane protein</topology>
    </subcellularLocation>
</comment>
<evidence type="ECO:0000313" key="8">
    <source>
        <dbReference type="EMBL" id="KRL25149.1"/>
    </source>
</evidence>
<dbReference type="Proteomes" id="UP000051311">
    <property type="component" value="Unassembled WGS sequence"/>
</dbReference>
<feature type="transmembrane region" description="Helical" evidence="7">
    <location>
        <begin position="432"/>
        <end position="453"/>
    </location>
</feature>
<feature type="transmembrane region" description="Helical" evidence="7">
    <location>
        <begin position="255"/>
        <end position="278"/>
    </location>
</feature>
<name>A0A0R1NY54_9LACO</name>
<feature type="transmembrane region" description="Helical" evidence="7">
    <location>
        <begin position="389"/>
        <end position="412"/>
    </location>
</feature>
<proteinExistence type="predicted"/>
<dbReference type="InterPro" id="IPR050367">
    <property type="entry name" value="APC_superfamily"/>
</dbReference>
<accession>A0A0R1NY54</accession>
<feature type="transmembrane region" description="Helical" evidence="7">
    <location>
        <begin position="27"/>
        <end position="49"/>
    </location>
</feature>